<dbReference type="Proteomes" id="UP000011528">
    <property type="component" value="Unassembled WGS sequence"/>
</dbReference>
<organism evidence="1 2">
    <name type="scientific">Halorubrum distributum JCM 13916</name>
    <dbReference type="NCBI Taxonomy" id="1230455"/>
    <lineage>
        <taxon>Archaea</taxon>
        <taxon>Methanobacteriati</taxon>
        <taxon>Methanobacteriota</taxon>
        <taxon>Stenosarchaea group</taxon>
        <taxon>Halobacteria</taxon>
        <taxon>Halobacteriales</taxon>
        <taxon>Haloferacaceae</taxon>
        <taxon>Halorubrum</taxon>
        <taxon>Halorubrum distributum group</taxon>
    </lineage>
</organism>
<dbReference type="AlphaFoldDB" id="M0P8M5"/>
<name>M0P8M5_9EURY</name>
<proteinExistence type="predicted"/>
<dbReference type="EMBL" id="AOJJ01000106">
    <property type="protein sequence ID" value="EMA66203.1"/>
    <property type="molecule type" value="Genomic_DNA"/>
</dbReference>
<comment type="caution">
    <text evidence="1">The sequence shown here is derived from an EMBL/GenBank/DDBJ whole genome shotgun (WGS) entry which is preliminary data.</text>
</comment>
<evidence type="ECO:0000313" key="2">
    <source>
        <dbReference type="Proteomes" id="UP000011528"/>
    </source>
</evidence>
<evidence type="ECO:0000313" key="1">
    <source>
        <dbReference type="EMBL" id="EMA66203.1"/>
    </source>
</evidence>
<gene>
    <name evidence="1" type="ORF">C462_16261</name>
</gene>
<protein>
    <submittedName>
        <fullName evidence="1">Uncharacterized protein</fullName>
    </submittedName>
</protein>
<reference evidence="1 2" key="1">
    <citation type="journal article" date="2014" name="PLoS Genet.">
        <title>Phylogenetically driven sequencing of extremely halophilic archaea reveals strategies for static and dynamic osmo-response.</title>
        <authorList>
            <person name="Becker E.A."/>
            <person name="Seitzer P.M."/>
            <person name="Tritt A."/>
            <person name="Larsen D."/>
            <person name="Krusor M."/>
            <person name="Yao A.I."/>
            <person name="Wu D."/>
            <person name="Madern D."/>
            <person name="Eisen J.A."/>
            <person name="Darling A.E."/>
            <person name="Facciotti M.T."/>
        </authorList>
    </citation>
    <scope>NUCLEOTIDE SEQUENCE [LARGE SCALE GENOMIC DNA]</scope>
    <source>
        <strain evidence="1 2">JCM 13916</strain>
    </source>
</reference>
<sequence>MCIEPINQLYHVGVRDVTKGPSQSMLEKSRATEGEIEPTIPRLPVERSHVVGVSIELIRDERRDSLEECSLVLNNFELDGSR</sequence>
<accession>M0P8M5</accession>